<keyword evidence="4" id="KW-0472">Membrane</keyword>
<dbReference type="InterPro" id="IPR008511">
    <property type="entry name" value="ROH1-like"/>
</dbReference>
<evidence type="ECO:0000313" key="7">
    <source>
        <dbReference type="EMBL" id="KAE8724514.1"/>
    </source>
</evidence>
<dbReference type="PANTHER" id="PTHR31509">
    <property type="entry name" value="BPS1-LIKE PROTEIN"/>
    <property type="match status" value="1"/>
</dbReference>
<evidence type="ECO:0000256" key="4">
    <source>
        <dbReference type="ARBA" id="ARBA00023136"/>
    </source>
</evidence>
<comment type="subcellular location">
    <subcellularLocation>
        <location evidence="1">Membrane</location>
        <topology evidence="1">Single-pass membrane protein</topology>
    </subcellularLocation>
</comment>
<gene>
    <name evidence="7" type="ORF">F3Y22_tig00010364pilonHSYRG00007</name>
</gene>
<name>A0A6A3C706_HIBSY</name>
<dbReference type="Pfam" id="PF05633">
    <property type="entry name" value="ROH1-like"/>
    <property type="match status" value="2"/>
</dbReference>
<keyword evidence="2" id="KW-0812">Transmembrane</keyword>
<comment type="similarity">
    <text evidence="5">Belongs to the ROH1 family.</text>
</comment>
<dbReference type="Proteomes" id="UP000436088">
    <property type="component" value="Unassembled WGS sequence"/>
</dbReference>
<dbReference type="GO" id="GO:0016020">
    <property type="term" value="C:membrane"/>
    <property type="evidence" value="ECO:0007669"/>
    <property type="project" value="UniProtKB-SubCell"/>
</dbReference>
<evidence type="ECO:0000256" key="6">
    <source>
        <dbReference type="SAM" id="MobiDB-lite"/>
    </source>
</evidence>
<feature type="region of interest" description="Disordered" evidence="6">
    <location>
        <begin position="168"/>
        <end position="197"/>
    </location>
</feature>
<evidence type="ECO:0000256" key="5">
    <source>
        <dbReference type="ARBA" id="ARBA00035114"/>
    </source>
</evidence>
<evidence type="ECO:0000256" key="3">
    <source>
        <dbReference type="ARBA" id="ARBA00022989"/>
    </source>
</evidence>
<sequence>MPATDYHSSFLGRISIRRNQIISMDGNNDQDLEIFSKYVSERFAELLSPPDDAVPSDTLLSISWLRKLLDVFLCCEAEFKAILLMGGGGGDDPFQISKPPLDRLIPELLDRSVKALDLCNAVTDGLESIRHYQKLAEIAASALGKKTHRVDDKEYSAVKTTERSWSFSRRTVNKDRSPSGEELVGGETDSGDDMQSRSAARGGGFRFGFPCLYNELIMVFVMWALVAAIPCQERNGLVTTHFPVPKQSSWDQSINGLHEKIVEEWKKKEKKGAAGLLAELQKMEKLVHNLMEFTDSFQFHGGPDEKAEEVAVHAAELAETCKRMEEGLLPLQMQIRQVFHSIVRSRNEFLHALDQCGKSSAPLV</sequence>
<evidence type="ECO:0000256" key="2">
    <source>
        <dbReference type="ARBA" id="ARBA00022692"/>
    </source>
</evidence>
<keyword evidence="8" id="KW-1185">Reference proteome</keyword>
<keyword evidence="3" id="KW-1133">Transmembrane helix</keyword>
<reference evidence="7" key="1">
    <citation type="submission" date="2019-09" db="EMBL/GenBank/DDBJ databases">
        <title>Draft genome information of white flower Hibiscus syriacus.</title>
        <authorList>
            <person name="Kim Y.-M."/>
        </authorList>
    </citation>
    <scope>NUCLEOTIDE SEQUENCE [LARGE SCALE GENOMIC DNA]</scope>
    <source>
        <strain evidence="7">YM2019G1</strain>
    </source>
</reference>
<dbReference type="AlphaFoldDB" id="A0A6A3C706"/>
<evidence type="ECO:0000313" key="8">
    <source>
        <dbReference type="Proteomes" id="UP000436088"/>
    </source>
</evidence>
<evidence type="ECO:0000256" key="1">
    <source>
        <dbReference type="ARBA" id="ARBA00004167"/>
    </source>
</evidence>
<protein>
    <submittedName>
        <fullName evidence="7">Monodehydroascorbate reductase</fullName>
    </submittedName>
</protein>
<dbReference type="EMBL" id="VEPZ02000462">
    <property type="protein sequence ID" value="KAE8724514.1"/>
    <property type="molecule type" value="Genomic_DNA"/>
</dbReference>
<comment type="caution">
    <text evidence="7">The sequence shown here is derived from an EMBL/GenBank/DDBJ whole genome shotgun (WGS) entry which is preliminary data.</text>
</comment>
<proteinExistence type="inferred from homology"/>
<organism evidence="7 8">
    <name type="scientific">Hibiscus syriacus</name>
    <name type="common">Rose of Sharon</name>
    <dbReference type="NCBI Taxonomy" id="106335"/>
    <lineage>
        <taxon>Eukaryota</taxon>
        <taxon>Viridiplantae</taxon>
        <taxon>Streptophyta</taxon>
        <taxon>Embryophyta</taxon>
        <taxon>Tracheophyta</taxon>
        <taxon>Spermatophyta</taxon>
        <taxon>Magnoliopsida</taxon>
        <taxon>eudicotyledons</taxon>
        <taxon>Gunneridae</taxon>
        <taxon>Pentapetalae</taxon>
        <taxon>rosids</taxon>
        <taxon>malvids</taxon>
        <taxon>Malvales</taxon>
        <taxon>Malvaceae</taxon>
        <taxon>Malvoideae</taxon>
        <taxon>Hibiscus</taxon>
    </lineage>
</organism>
<accession>A0A6A3C706</accession>